<name>A0ACC0NLL4_RHOML</name>
<comment type="caution">
    <text evidence="1">The sequence shown here is derived from an EMBL/GenBank/DDBJ whole genome shotgun (WGS) entry which is preliminary data.</text>
</comment>
<reference evidence="1" key="1">
    <citation type="submission" date="2022-02" db="EMBL/GenBank/DDBJ databases">
        <title>Plant Genome Project.</title>
        <authorList>
            <person name="Zhang R.-G."/>
        </authorList>
    </citation>
    <scope>NUCLEOTIDE SEQUENCE</scope>
    <source>
        <strain evidence="1">AT1</strain>
    </source>
</reference>
<evidence type="ECO:0000313" key="2">
    <source>
        <dbReference type="Proteomes" id="UP001062846"/>
    </source>
</evidence>
<sequence>MEEQNINMADEEGCGIGEGGDFINGENGMKIAMVKEEPVILLDGETDHMGGETDGGCFPPSPVSVAAPMEGLHEVGPPPFLKKTYQMVEDPETDGIISWGFAKKSFVVWDQHEFSSTLLHKYFKHNNFSSFIRQLNTYVSTEMLHSRIGFKKIDSDRWEFGNEGFQGGKKHLLKHIKRRKQNLQNSHQQEPMRPLSYAPLFCMETELEKLRDDRNKMETEILELKQQQESTESCLAGIKQRIENTDCKQQQIFVFLAKAFVNPVFLNQFVQLLRHKRDLPDGQIAKKRRLVAPESNENTVEAMDATGNGEKANGKGKNQEELATVQSEVSTLFSGSLDDDGSPNEEQKANVNTDPEFHSPDSGPENFILWEKLIQDEMICESDEQVEAELAHHQSKMVLELENLLAKSPEWIGYGRDLEEQVGCV</sequence>
<gene>
    <name evidence="1" type="ORF">RHMOL_Rhmol05G0018600</name>
</gene>
<evidence type="ECO:0000313" key="1">
    <source>
        <dbReference type="EMBL" id="KAI8553467.1"/>
    </source>
</evidence>
<organism evidence="1 2">
    <name type="scientific">Rhododendron molle</name>
    <name type="common">Chinese azalea</name>
    <name type="synonym">Azalea mollis</name>
    <dbReference type="NCBI Taxonomy" id="49168"/>
    <lineage>
        <taxon>Eukaryota</taxon>
        <taxon>Viridiplantae</taxon>
        <taxon>Streptophyta</taxon>
        <taxon>Embryophyta</taxon>
        <taxon>Tracheophyta</taxon>
        <taxon>Spermatophyta</taxon>
        <taxon>Magnoliopsida</taxon>
        <taxon>eudicotyledons</taxon>
        <taxon>Gunneridae</taxon>
        <taxon>Pentapetalae</taxon>
        <taxon>asterids</taxon>
        <taxon>Ericales</taxon>
        <taxon>Ericaceae</taxon>
        <taxon>Ericoideae</taxon>
        <taxon>Rhodoreae</taxon>
        <taxon>Rhododendron</taxon>
    </lineage>
</organism>
<accession>A0ACC0NLL4</accession>
<dbReference type="Proteomes" id="UP001062846">
    <property type="component" value="Chromosome 5"/>
</dbReference>
<keyword evidence="2" id="KW-1185">Reference proteome</keyword>
<protein>
    <submittedName>
        <fullName evidence="1">Uncharacterized protein</fullName>
    </submittedName>
</protein>
<proteinExistence type="predicted"/>
<dbReference type="EMBL" id="CM046392">
    <property type="protein sequence ID" value="KAI8553467.1"/>
    <property type="molecule type" value="Genomic_DNA"/>
</dbReference>